<organism evidence="9 10">
    <name type="scientific">Halanaerobium kushneri</name>
    <dbReference type="NCBI Taxonomy" id="56779"/>
    <lineage>
        <taxon>Bacteria</taxon>
        <taxon>Bacillati</taxon>
        <taxon>Bacillota</taxon>
        <taxon>Clostridia</taxon>
        <taxon>Halanaerobiales</taxon>
        <taxon>Halanaerobiaceae</taxon>
        <taxon>Halanaerobium</taxon>
    </lineage>
</organism>
<keyword evidence="9" id="KW-0762">Sugar transport</keyword>
<dbReference type="Gene3D" id="1.10.3720.10">
    <property type="entry name" value="MetI-like"/>
    <property type="match status" value="1"/>
</dbReference>
<evidence type="ECO:0000256" key="6">
    <source>
        <dbReference type="ARBA" id="ARBA00023136"/>
    </source>
</evidence>
<dbReference type="PROSITE" id="PS50928">
    <property type="entry name" value="ABC_TM1"/>
    <property type="match status" value="1"/>
</dbReference>
<keyword evidence="3" id="KW-1003">Cell membrane</keyword>
<evidence type="ECO:0000313" key="9">
    <source>
        <dbReference type="EMBL" id="SIQ94502.1"/>
    </source>
</evidence>
<dbReference type="AlphaFoldDB" id="A0A1N6WWN7"/>
<name>A0A1N6WWN7_9FIRM</name>
<evidence type="ECO:0000256" key="1">
    <source>
        <dbReference type="ARBA" id="ARBA00004651"/>
    </source>
</evidence>
<reference evidence="10" key="1">
    <citation type="submission" date="2017-01" db="EMBL/GenBank/DDBJ databases">
        <authorList>
            <person name="Varghese N."/>
            <person name="Submissions S."/>
        </authorList>
    </citation>
    <scope>NUCLEOTIDE SEQUENCE [LARGE SCALE GENOMIC DNA]</scope>
    <source>
        <strain evidence="10">ATCC 700103</strain>
    </source>
</reference>
<dbReference type="InterPro" id="IPR000515">
    <property type="entry name" value="MetI-like"/>
</dbReference>
<evidence type="ECO:0000259" key="8">
    <source>
        <dbReference type="PROSITE" id="PS50928"/>
    </source>
</evidence>
<protein>
    <submittedName>
        <fullName evidence="9">Multiple sugar transport system permease protein/raffinose/stachyose/melibiose transport system permease protein</fullName>
    </submittedName>
</protein>
<dbReference type="GO" id="GO:0055085">
    <property type="term" value="P:transmembrane transport"/>
    <property type="evidence" value="ECO:0007669"/>
    <property type="project" value="InterPro"/>
</dbReference>
<feature type="transmembrane region" description="Helical" evidence="7">
    <location>
        <begin position="216"/>
        <end position="235"/>
    </location>
</feature>
<evidence type="ECO:0000256" key="4">
    <source>
        <dbReference type="ARBA" id="ARBA00022692"/>
    </source>
</evidence>
<sequence>MKKIKKWFDSKSLIFPNKMYWFIIPALLMFTVFWILPIFQLFRYSLTNYNGITNNFRFVGLSNYKFLLRQGTILNSSKNTLIYTIVLVLGNNILALGLAILLNIKIKAKGLFRTIAYLPALFSPIVVGFIWSYVYMPDSGLIASLLNAFGFGAINFNILGNYDWAIYGVAIVEIWKRFGTTMIIYLAGLQTIDTSLIEASRIDGCNEWQIVRFIKLPLISASITINIVLSVIYGLKAFHYIFVMTNGGPGTATNTLMYQIYNIAFSEQMMGKASALAVVAFLVIITITIIMLIFMNKREVEL</sequence>
<comment type="similarity">
    <text evidence="7">Belongs to the binding-protein-dependent transport system permease family.</text>
</comment>
<dbReference type="STRING" id="56779.SAMN05421834_11087"/>
<evidence type="ECO:0000256" key="3">
    <source>
        <dbReference type="ARBA" id="ARBA00022475"/>
    </source>
</evidence>
<evidence type="ECO:0000313" key="10">
    <source>
        <dbReference type="Proteomes" id="UP000185669"/>
    </source>
</evidence>
<feature type="transmembrane region" description="Helical" evidence="7">
    <location>
        <begin position="114"/>
        <end position="134"/>
    </location>
</feature>
<dbReference type="PANTHER" id="PTHR30193">
    <property type="entry name" value="ABC TRANSPORTER PERMEASE PROTEIN"/>
    <property type="match status" value="1"/>
</dbReference>
<dbReference type="InterPro" id="IPR035906">
    <property type="entry name" value="MetI-like_sf"/>
</dbReference>
<evidence type="ECO:0000256" key="2">
    <source>
        <dbReference type="ARBA" id="ARBA00022448"/>
    </source>
</evidence>
<dbReference type="RefSeq" id="WP_076544950.1">
    <property type="nucleotide sequence ID" value="NZ_FTNC01000010.1"/>
</dbReference>
<keyword evidence="6 7" id="KW-0472">Membrane</keyword>
<dbReference type="Proteomes" id="UP000185669">
    <property type="component" value="Unassembled WGS sequence"/>
</dbReference>
<accession>A0A1N6WWN7</accession>
<dbReference type="Pfam" id="PF00528">
    <property type="entry name" value="BPD_transp_1"/>
    <property type="match status" value="1"/>
</dbReference>
<evidence type="ECO:0000256" key="5">
    <source>
        <dbReference type="ARBA" id="ARBA00022989"/>
    </source>
</evidence>
<evidence type="ECO:0000256" key="7">
    <source>
        <dbReference type="RuleBase" id="RU363032"/>
    </source>
</evidence>
<keyword evidence="5 7" id="KW-1133">Transmembrane helix</keyword>
<dbReference type="EMBL" id="FTNC01000010">
    <property type="protein sequence ID" value="SIQ94502.1"/>
    <property type="molecule type" value="Genomic_DNA"/>
</dbReference>
<keyword evidence="4 7" id="KW-0812">Transmembrane</keyword>
<feature type="transmembrane region" description="Helical" evidence="7">
    <location>
        <begin position="81"/>
        <end position="102"/>
    </location>
</feature>
<dbReference type="InterPro" id="IPR051393">
    <property type="entry name" value="ABC_transporter_permease"/>
</dbReference>
<dbReference type="PANTHER" id="PTHR30193:SF37">
    <property type="entry name" value="INNER MEMBRANE ABC TRANSPORTER PERMEASE PROTEIN YCJO"/>
    <property type="match status" value="1"/>
</dbReference>
<feature type="transmembrane region" description="Helical" evidence="7">
    <location>
        <begin position="275"/>
        <end position="295"/>
    </location>
</feature>
<keyword evidence="2 7" id="KW-0813">Transport</keyword>
<proteinExistence type="inferred from homology"/>
<dbReference type="SUPFAM" id="SSF161098">
    <property type="entry name" value="MetI-like"/>
    <property type="match status" value="1"/>
</dbReference>
<keyword evidence="10" id="KW-1185">Reference proteome</keyword>
<comment type="subcellular location">
    <subcellularLocation>
        <location evidence="1 7">Cell membrane</location>
        <topology evidence="1 7">Multi-pass membrane protein</topology>
    </subcellularLocation>
</comment>
<dbReference type="GO" id="GO:0005886">
    <property type="term" value="C:plasma membrane"/>
    <property type="evidence" value="ECO:0007669"/>
    <property type="project" value="UniProtKB-SubCell"/>
</dbReference>
<gene>
    <name evidence="9" type="ORF">SAMN05421834_11087</name>
</gene>
<dbReference type="CDD" id="cd06261">
    <property type="entry name" value="TM_PBP2"/>
    <property type="match status" value="1"/>
</dbReference>
<feature type="domain" description="ABC transmembrane type-1" evidence="8">
    <location>
        <begin position="81"/>
        <end position="291"/>
    </location>
</feature>
<feature type="transmembrane region" description="Helical" evidence="7">
    <location>
        <begin position="20"/>
        <end position="42"/>
    </location>
</feature>